<accession>A0ABW0QJW3</accession>
<dbReference type="RefSeq" id="WP_377318076.1">
    <property type="nucleotide sequence ID" value="NZ_JBHSNF010000001.1"/>
</dbReference>
<reference evidence="4" key="1">
    <citation type="journal article" date="2019" name="Int. J. Syst. Evol. Microbiol.">
        <title>The Global Catalogue of Microorganisms (GCM) 10K type strain sequencing project: providing services to taxonomists for standard genome sequencing and annotation.</title>
        <authorList>
            <consortium name="The Broad Institute Genomics Platform"/>
            <consortium name="The Broad Institute Genome Sequencing Center for Infectious Disease"/>
            <person name="Wu L."/>
            <person name="Ma J."/>
        </authorList>
    </citation>
    <scope>NUCLEOTIDE SEQUENCE [LARGE SCALE GENOMIC DNA]</scope>
    <source>
        <strain evidence="4">CGMCC 1.16619</strain>
    </source>
</reference>
<evidence type="ECO:0000313" key="4">
    <source>
        <dbReference type="Proteomes" id="UP001596114"/>
    </source>
</evidence>
<gene>
    <name evidence="3" type="ORF">ACFPPA_05590</name>
</gene>
<keyword evidence="4" id="KW-1185">Reference proteome</keyword>
<feature type="domain" description="Bacteriophage tail tape measure N-terminal" evidence="2">
    <location>
        <begin position="105"/>
        <end position="258"/>
    </location>
</feature>
<feature type="coiled-coil region" evidence="1">
    <location>
        <begin position="602"/>
        <end position="636"/>
    </location>
</feature>
<keyword evidence="1" id="KW-0175">Coiled coil</keyword>
<dbReference type="InterPro" id="IPR009628">
    <property type="entry name" value="Phage_tape_measure_N"/>
</dbReference>
<dbReference type="EMBL" id="JBHSNF010000001">
    <property type="protein sequence ID" value="MFC5525211.1"/>
    <property type="molecule type" value="Genomic_DNA"/>
</dbReference>
<proteinExistence type="predicted"/>
<dbReference type="Pfam" id="PF06791">
    <property type="entry name" value="TMP_2"/>
    <property type="match status" value="1"/>
</dbReference>
<evidence type="ECO:0000256" key="1">
    <source>
        <dbReference type="SAM" id="Coils"/>
    </source>
</evidence>
<name>A0ABW0QJW3_9GAMM</name>
<evidence type="ECO:0000259" key="2">
    <source>
        <dbReference type="Pfam" id="PF06791"/>
    </source>
</evidence>
<organism evidence="3 4">
    <name type="scientific">Rhodanobacter ginsengisoli</name>
    <dbReference type="NCBI Taxonomy" id="418646"/>
    <lineage>
        <taxon>Bacteria</taxon>
        <taxon>Pseudomonadati</taxon>
        <taxon>Pseudomonadota</taxon>
        <taxon>Gammaproteobacteria</taxon>
        <taxon>Lysobacterales</taxon>
        <taxon>Rhodanobacteraceae</taxon>
        <taxon>Rhodanobacter</taxon>
    </lineage>
</organism>
<protein>
    <submittedName>
        <fullName evidence="3">Phage tail length tape measure family protein</fullName>
    </submittedName>
</protein>
<comment type="caution">
    <text evidence="3">The sequence shown here is derived from an EMBL/GenBank/DDBJ whole genome shotgun (WGS) entry which is preliminary data.</text>
</comment>
<dbReference type="Proteomes" id="UP001596114">
    <property type="component" value="Unassembled WGS sequence"/>
</dbReference>
<sequence>MADRNLDIALRIKADLDTARKQVDQLNTSLDHTQNVGKGVDSALGAATKRVEDMQNKAAVLGQTMTGTGTAIDAVDTKATKLGKTAVELGKNLSNGDIPAAGKNLVALGGGFTSAVTAADILIFNVAGVVAVLGAVAVAAYQGAAEERELNREITSTGNFAGVTAPQVRFMADQIARVTGESAPAALALKLLIESGQVTGKRLQQAAQLATDLSTVTGQSIDKSVAAIVKLQDDPVAAIRALDSAYHLLTLTQYEQIKALEAEGNAEGAAQLAQDAAAAALAQRAATVRQNLGLLERAWNEVKETATAAWGAMKGIGRDSNNTDDFNTANANLQAIKNRLPQTKGLSDQQLLAAASTPGDPNHAFLAGDLGTIQMLLAQKNAAAAGAQMEQWVAANEGERKQIEAEAKKASDTMSVYLKSAKADQDKAAEIKTIKAATLKLIAENPAGADQYRADETKALAFIEKKYKPPKTPKVKDTTNALAAAQKQLESQILSLGSTAIGPVTGIWDKYTKAMLDAADAGGKAIKAGGDVAGVQAQVSKVQDLAAAARDRALADQQRGLQVAYLQATGQNAEAAKLQIEQQYGELLADMQRRGDEAGVKLVKSLINVGEAQAQLQQLQQQINLVLSEQSRQEQNIQAEQQAGLISEYSARKQILDLHHATATQLDTLIPKMRELVAATGDPRAVEQLKNLEAELARLKLDTNDLKTAFESGLTSGLEQALMGLATRTMTVGQAFKQLALTVAQSLAQVAARALAAKAIDAIGNLFGGNNQKADVGAGATKLAVAGGIVGGASALLGTSADKLQAAATTLLIANSMSIAGGFAEGGWTGPGGKWEPAGIVHRGEYVQPQYRMQEPGAISFMRDFHAMGMDAIGAWAVPGYADGGLVDAPRLPASTAPRARMPTTAANDARGAPSVSLRNVNVIDPSLVGDYLDGSDGETKVMNIISRNETKIRQIAR</sequence>
<feature type="coiled-coil region" evidence="1">
    <location>
        <begin position="682"/>
        <end position="709"/>
    </location>
</feature>
<evidence type="ECO:0000313" key="3">
    <source>
        <dbReference type="EMBL" id="MFC5525211.1"/>
    </source>
</evidence>